<dbReference type="EC" id="3.1.3.67" evidence="1"/>
<name>A0AAF0DEH3_9EURO</name>
<feature type="region of interest" description="Disordered" evidence="3">
    <location>
        <begin position="221"/>
        <end position="251"/>
    </location>
</feature>
<evidence type="ECO:0000259" key="5">
    <source>
        <dbReference type="PROSITE" id="PS51181"/>
    </source>
</evidence>
<dbReference type="InterPro" id="IPR000340">
    <property type="entry name" value="Dual-sp_phosphatase_cat-dom"/>
</dbReference>
<evidence type="ECO:0000313" key="6">
    <source>
        <dbReference type="EMBL" id="WEW57069.1"/>
    </source>
</evidence>
<evidence type="ECO:0000256" key="3">
    <source>
        <dbReference type="SAM" id="MobiDB-lite"/>
    </source>
</evidence>
<feature type="compositionally biased region" description="Polar residues" evidence="3">
    <location>
        <begin position="470"/>
        <end position="484"/>
    </location>
</feature>
<dbReference type="GO" id="GO:0004725">
    <property type="term" value="F:protein tyrosine phosphatase activity"/>
    <property type="evidence" value="ECO:0007669"/>
    <property type="project" value="TreeGrafter"/>
</dbReference>
<feature type="compositionally biased region" description="Polar residues" evidence="3">
    <location>
        <begin position="232"/>
        <end position="241"/>
    </location>
</feature>
<dbReference type="PROSITE" id="PS00383">
    <property type="entry name" value="TYR_PHOSPHATASE_1"/>
    <property type="match status" value="1"/>
</dbReference>
<dbReference type="GO" id="GO:0005829">
    <property type="term" value="C:cytosol"/>
    <property type="evidence" value="ECO:0007669"/>
    <property type="project" value="TreeGrafter"/>
</dbReference>
<keyword evidence="2" id="KW-0378">Hydrolase</keyword>
<dbReference type="SUPFAM" id="SSF52799">
    <property type="entry name" value="(Phosphotyrosine protein) phosphatases II"/>
    <property type="match status" value="1"/>
</dbReference>
<gene>
    <name evidence="6" type="primary">TEP1</name>
    <name evidence="6" type="ORF">PRK78_002529</name>
</gene>
<evidence type="ECO:0000256" key="1">
    <source>
        <dbReference type="ARBA" id="ARBA00013015"/>
    </source>
</evidence>
<dbReference type="GO" id="GO:0016314">
    <property type="term" value="F:phosphatidylinositol-3,4,5-trisphosphate 3-phosphatase activity"/>
    <property type="evidence" value="ECO:0007669"/>
    <property type="project" value="UniProtKB-EC"/>
</dbReference>
<dbReference type="InterPro" id="IPR003595">
    <property type="entry name" value="Tyr_Pase_cat"/>
</dbReference>
<evidence type="ECO:0000259" key="4">
    <source>
        <dbReference type="PROSITE" id="PS50056"/>
    </source>
</evidence>
<dbReference type="EMBL" id="CP120628">
    <property type="protein sequence ID" value="WEW57069.1"/>
    <property type="molecule type" value="Genomic_DNA"/>
</dbReference>
<feature type="region of interest" description="Disordered" evidence="3">
    <location>
        <begin position="440"/>
        <end position="489"/>
    </location>
</feature>
<dbReference type="InterPro" id="IPR029021">
    <property type="entry name" value="Prot-tyrosine_phosphatase-like"/>
</dbReference>
<dbReference type="GO" id="GO:0005634">
    <property type="term" value="C:nucleus"/>
    <property type="evidence" value="ECO:0007669"/>
    <property type="project" value="TreeGrafter"/>
</dbReference>
<dbReference type="Proteomes" id="UP001219355">
    <property type="component" value="Chromosome 2"/>
</dbReference>
<dbReference type="PANTHER" id="PTHR12305">
    <property type="entry name" value="PHOSPHATASE WITH HOMOLOGY TO TENSIN"/>
    <property type="match status" value="1"/>
</dbReference>
<accession>A0AAF0DEH3</accession>
<dbReference type="GO" id="GO:0042995">
    <property type="term" value="C:cell projection"/>
    <property type="evidence" value="ECO:0007669"/>
    <property type="project" value="TreeGrafter"/>
</dbReference>
<dbReference type="AlphaFoldDB" id="A0AAF0DEH3"/>
<dbReference type="CDD" id="cd14497">
    <property type="entry name" value="PTP_PTEN-like"/>
    <property type="match status" value="1"/>
</dbReference>
<sequence length="606" mass="66397">MRLTYIIFRIAVIATSGPSSTYPKRAYRNPTDALVRFLDLKHGANWSIWEFRAEGTGYPDEEVYGRIHHFPWPDHHPPPFALLPPMMASMRNWLNGKSKGKRVVVVHCKAGKGRSGTAACSYLISEQGWTATDALKQFTERRMRVGFGPGVSIPSQLRYVGYVERWANKYNKIYVERPVEILEIHIWGLRHGLKVQVEGYVDEGRKIQCFHRFHRSERTTLDEGYLEKEDNAASNEDSTSPEARKDDSIYDSQATVPAKGATTPPFEAITTPELLSKTVGNVTFFSKTPPPSTAFSSVILRPHKPLIIPTSDINIDFERRAKATYGGWMMVTSVAHVWFNAYFEGGHDNDSGVFEEEWSALDGIKGTSNKGTRAFDRLKVVWKYISPAPGEEPPEGGAVIPGGPPLAGKIISEPAPGEAVPEGHAADWRGQNVVIEDKNEPGEQASSDSEENPASQKSSSEDNIPAARAQTDQIRASGPLSTLPQPKRRPLSMAAKKLGLRRQSSATAGVNLVNIAGNIETTDPSGNDIAGGDAGAESATDSKQDQKSKPGVYGALKSAQHTLPTSPGHKQKGSKTYETSGGARSLNYRLCGLRFHARINAFCSKN</sequence>
<organism evidence="6 7">
    <name type="scientific">Emydomyces testavorans</name>
    <dbReference type="NCBI Taxonomy" id="2070801"/>
    <lineage>
        <taxon>Eukaryota</taxon>
        <taxon>Fungi</taxon>
        <taxon>Dikarya</taxon>
        <taxon>Ascomycota</taxon>
        <taxon>Pezizomycotina</taxon>
        <taxon>Eurotiomycetes</taxon>
        <taxon>Eurotiomycetidae</taxon>
        <taxon>Onygenales</taxon>
        <taxon>Nannizziopsiaceae</taxon>
        <taxon>Emydomyces</taxon>
    </lineage>
</organism>
<evidence type="ECO:0000256" key="2">
    <source>
        <dbReference type="ARBA" id="ARBA00022801"/>
    </source>
</evidence>
<dbReference type="InterPro" id="IPR016130">
    <property type="entry name" value="Tyr_Pase_AS"/>
</dbReference>
<keyword evidence="7" id="KW-1185">Reference proteome</keyword>
<dbReference type="InterPro" id="IPR000387">
    <property type="entry name" value="Tyr_Pase_dom"/>
</dbReference>
<reference evidence="6" key="1">
    <citation type="submission" date="2023-03" db="EMBL/GenBank/DDBJ databases">
        <title>Emydomyces testavorans Genome Sequence.</title>
        <authorList>
            <person name="Hoyer L."/>
        </authorList>
    </citation>
    <scope>NUCLEOTIDE SEQUENCE</scope>
    <source>
        <strain evidence="6">16-2883</strain>
    </source>
</reference>
<feature type="domain" description="Tyrosine specific protein phosphatases" evidence="4">
    <location>
        <begin position="84"/>
        <end position="142"/>
    </location>
</feature>
<dbReference type="GO" id="GO:0043491">
    <property type="term" value="P:phosphatidylinositol 3-kinase/protein kinase B signal transduction"/>
    <property type="evidence" value="ECO:0007669"/>
    <property type="project" value="TreeGrafter"/>
</dbReference>
<dbReference type="GO" id="GO:0051896">
    <property type="term" value="P:regulation of phosphatidylinositol 3-kinase/protein kinase B signal transduction"/>
    <property type="evidence" value="ECO:0007669"/>
    <property type="project" value="TreeGrafter"/>
</dbReference>
<dbReference type="PROSITE" id="PS51181">
    <property type="entry name" value="PPASE_TENSIN"/>
    <property type="match status" value="1"/>
</dbReference>
<feature type="region of interest" description="Disordered" evidence="3">
    <location>
        <begin position="390"/>
        <end position="427"/>
    </location>
</feature>
<dbReference type="InterPro" id="IPR051281">
    <property type="entry name" value="Dual-spec_lipid-protein_phosph"/>
</dbReference>
<feature type="domain" description="Phosphatase tensin-type" evidence="5">
    <location>
        <begin position="1"/>
        <end position="170"/>
    </location>
</feature>
<feature type="compositionally biased region" description="Polar residues" evidence="3">
    <location>
        <begin position="444"/>
        <end position="462"/>
    </location>
</feature>
<protein>
    <recommendedName>
        <fullName evidence="1">phosphatidylinositol-3,4,5-trisphosphate 3-phosphatase</fullName>
        <ecNumber evidence="1">3.1.3.67</ecNumber>
    </recommendedName>
</protein>
<proteinExistence type="predicted"/>
<dbReference type="InterPro" id="IPR029023">
    <property type="entry name" value="Tensin_phosphatase"/>
</dbReference>
<feature type="region of interest" description="Disordered" evidence="3">
    <location>
        <begin position="518"/>
        <end position="580"/>
    </location>
</feature>
<dbReference type="GO" id="GO:0046856">
    <property type="term" value="P:phosphatidylinositol dephosphorylation"/>
    <property type="evidence" value="ECO:0007669"/>
    <property type="project" value="TreeGrafter"/>
</dbReference>
<evidence type="ECO:0000313" key="7">
    <source>
        <dbReference type="Proteomes" id="UP001219355"/>
    </source>
</evidence>
<dbReference type="SMART" id="SM00404">
    <property type="entry name" value="PTPc_motif"/>
    <property type="match status" value="1"/>
</dbReference>
<dbReference type="Pfam" id="PF00782">
    <property type="entry name" value="DSPc"/>
    <property type="match status" value="1"/>
</dbReference>
<feature type="compositionally biased region" description="Basic and acidic residues" evidence="3">
    <location>
        <begin position="221"/>
        <end position="231"/>
    </location>
</feature>
<dbReference type="PANTHER" id="PTHR12305:SF81">
    <property type="entry name" value="PHOSPHATIDYLINOSITOL 3,4,5-TRISPHOSPHATE 3-PHOSPHATASE AND DUAL-SPECIFICITY PROTEIN PHOSPHATASE PTEN"/>
    <property type="match status" value="1"/>
</dbReference>
<dbReference type="GO" id="GO:0005886">
    <property type="term" value="C:plasma membrane"/>
    <property type="evidence" value="ECO:0007669"/>
    <property type="project" value="TreeGrafter"/>
</dbReference>
<dbReference type="Gene3D" id="3.90.190.10">
    <property type="entry name" value="Protein tyrosine phosphatase superfamily"/>
    <property type="match status" value="1"/>
</dbReference>
<dbReference type="PROSITE" id="PS50056">
    <property type="entry name" value="TYR_PHOSPHATASE_2"/>
    <property type="match status" value="1"/>
</dbReference>